<dbReference type="Gene3D" id="1.10.720.40">
    <property type="match status" value="1"/>
</dbReference>
<dbReference type="EMBL" id="CASHTH010000689">
    <property type="protein sequence ID" value="CAI8006494.1"/>
    <property type="molecule type" value="Genomic_DNA"/>
</dbReference>
<dbReference type="Gene3D" id="3.30.710.10">
    <property type="entry name" value="Potassium Channel Kv1.1, Chain A"/>
    <property type="match status" value="1"/>
</dbReference>
<dbReference type="CDD" id="cd12934">
    <property type="entry name" value="LEM"/>
    <property type="match status" value="1"/>
</dbReference>
<feature type="domain" description="LEM" evidence="3">
    <location>
        <begin position="3"/>
        <end position="47"/>
    </location>
</feature>
<dbReference type="SMART" id="SM00213">
    <property type="entry name" value="UBQ"/>
    <property type="match status" value="1"/>
</dbReference>
<dbReference type="SUPFAM" id="SSF63451">
    <property type="entry name" value="LEM domain"/>
    <property type="match status" value="1"/>
</dbReference>
<proteinExistence type="predicted"/>
<dbReference type="AlphaFoldDB" id="A0AA35R7Y8"/>
<organism evidence="4 5">
    <name type="scientific">Geodia barretti</name>
    <name type="common">Barrett's horny sponge</name>
    <dbReference type="NCBI Taxonomy" id="519541"/>
    <lineage>
        <taxon>Eukaryota</taxon>
        <taxon>Metazoa</taxon>
        <taxon>Porifera</taxon>
        <taxon>Demospongiae</taxon>
        <taxon>Heteroscleromorpha</taxon>
        <taxon>Tetractinellida</taxon>
        <taxon>Astrophorina</taxon>
        <taxon>Geodiidae</taxon>
        <taxon>Geodia</taxon>
    </lineage>
</organism>
<dbReference type="InterPro" id="IPR029071">
    <property type="entry name" value="Ubiquitin-like_domsf"/>
</dbReference>
<dbReference type="CDD" id="cd17039">
    <property type="entry name" value="Ubl_ubiquitin_like"/>
    <property type="match status" value="1"/>
</dbReference>
<dbReference type="SMART" id="SM00540">
    <property type="entry name" value="LEM"/>
    <property type="match status" value="1"/>
</dbReference>
<sequence>MAKASSSPVGDDELRSELKRLGFEAGPITDTTRQIYTGKLKQLKTKTSDSPPLLKPAQSPVSLKDKPQLGSQTQSVATCCSSGGVSTTTKKSVSRETGTQHSSSSTTQPSSLPLPQPPLSSNSVISQLLQSLNNGSHLASDTAFLFPSGEVFLASRSILSTQCLDLLPILYNREDVFVVNVSTLSGHTSRFFVRPSELVRDLKEKISLVEAVSVPEQRIFFDQTELANETRIGHTAMADGCVVHLVVNPLSPCEKEQQDTMYFSSSVSPALSIHHLCLSVGLEQLIPLGGALHHLRPPRLPLPPHICHIVHVYDVPYPAWAVFVHFLYSQHLREDTGLEVSVCCSVLGERFRLPGLVGAALGLVQQKLTPNSATLLLQFADSISSDPLRQVCLAHLRKSQQALKT</sequence>
<protein>
    <submittedName>
        <fullName evidence="4">Uncharacterized protein</fullName>
    </submittedName>
</protein>
<dbReference type="PROSITE" id="PS50053">
    <property type="entry name" value="UBIQUITIN_2"/>
    <property type="match status" value="1"/>
</dbReference>
<feature type="region of interest" description="Disordered" evidence="1">
    <location>
        <begin position="1"/>
        <end position="117"/>
    </location>
</feature>
<dbReference type="SUPFAM" id="SSF54236">
    <property type="entry name" value="Ubiquitin-like"/>
    <property type="match status" value="1"/>
</dbReference>
<dbReference type="Pfam" id="PF03020">
    <property type="entry name" value="LEM"/>
    <property type="match status" value="1"/>
</dbReference>
<name>A0AA35R7Y8_GEOBA</name>
<dbReference type="InterPro" id="IPR000626">
    <property type="entry name" value="Ubiquitin-like_dom"/>
</dbReference>
<evidence type="ECO:0000256" key="1">
    <source>
        <dbReference type="SAM" id="MobiDB-lite"/>
    </source>
</evidence>
<dbReference type="FunFam" id="1.10.720.40:FF:000001">
    <property type="entry name" value="LEM domain containing 2, isoform CRA_a"/>
    <property type="match status" value="1"/>
</dbReference>
<evidence type="ECO:0000259" key="3">
    <source>
        <dbReference type="PROSITE" id="PS50954"/>
    </source>
</evidence>
<dbReference type="Proteomes" id="UP001174909">
    <property type="component" value="Unassembled WGS sequence"/>
</dbReference>
<dbReference type="Gene3D" id="3.10.20.90">
    <property type="entry name" value="Phosphatidylinositol 3-kinase Catalytic Subunit, Chain A, domain 1"/>
    <property type="match status" value="1"/>
</dbReference>
<accession>A0AA35R7Y8</accession>
<dbReference type="InterPro" id="IPR011333">
    <property type="entry name" value="SKP1/BTB/POZ_sf"/>
</dbReference>
<evidence type="ECO:0000259" key="2">
    <source>
        <dbReference type="PROSITE" id="PS50053"/>
    </source>
</evidence>
<dbReference type="InterPro" id="IPR011015">
    <property type="entry name" value="LEM/LEM-like_dom_sf"/>
</dbReference>
<evidence type="ECO:0000313" key="5">
    <source>
        <dbReference type="Proteomes" id="UP001174909"/>
    </source>
</evidence>
<dbReference type="InterPro" id="IPR003887">
    <property type="entry name" value="LEM_dom"/>
</dbReference>
<feature type="compositionally biased region" description="Low complexity" evidence="1">
    <location>
        <begin position="78"/>
        <end position="91"/>
    </location>
</feature>
<dbReference type="PROSITE" id="PS50954">
    <property type="entry name" value="LEM"/>
    <property type="match status" value="1"/>
</dbReference>
<feature type="compositionally biased region" description="Low complexity" evidence="1">
    <location>
        <begin position="99"/>
        <end position="111"/>
    </location>
</feature>
<gene>
    <name evidence="4" type="ORF">GBAR_LOCUS4743</name>
</gene>
<comment type="caution">
    <text evidence="4">The sequence shown here is derived from an EMBL/GenBank/DDBJ whole genome shotgun (WGS) entry which is preliminary data.</text>
</comment>
<reference evidence="4" key="1">
    <citation type="submission" date="2023-03" db="EMBL/GenBank/DDBJ databases">
        <authorList>
            <person name="Steffen K."/>
            <person name="Cardenas P."/>
        </authorList>
    </citation>
    <scope>NUCLEOTIDE SEQUENCE</scope>
</reference>
<evidence type="ECO:0000313" key="4">
    <source>
        <dbReference type="EMBL" id="CAI8006494.1"/>
    </source>
</evidence>
<feature type="compositionally biased region" description="Basic and acidic residues" evidence="1">
    <location>
        <begin position="12"/>
        <end position="22"/>
    </location>
</feature>
<feature type="domain" description="Ubiquitin-like" evidence="2">
    <location>
        <begin position="177"/>
        <end position="252"/>
    </location>
</feature>
<keyword evidence="5" id="KW-1185">Reference proteome</keyword>
<dbReference type="Pfam" id="PF00240">
    <property type="entry name" value="ubiquitin"/>
    <property type="match status" value="1"/>
</dbReference>